<dbReference type="GO" id="GO:0016491">
    <property type="term" value="F:oxidoreductase activity"/>
    <property type="evidence" value="ECO:0007669"/>
    <property type="project" value="InterPro"/>
</dbReference>
<dbReference type="OrthoDB" id="202203at2759"/>
<gene>
    <name evidence="4" type="ORF">EJ04DRAFT_518237</name>
</gene>
<dbReference type="Pfam" id="PF13259">
    <property type="entry name" value="clamp_Gag1-like"/>
    <property type="match status" value="1"/>
</dbReference>
<feature type="compositionally biased region" description="Polar residues" evidence="1">
    <location>
        <begin position="571"/>
        <end position="582"/>
    </location>
</feature>
<feature type="region of interest" description="Disordered" evidence="1">
    <location>
        <begin position="564"/>
        <end position="594"/>
    </location>
</feature>
<feature type="compositionally biased region" description="Low complexity" evidence="1">
    <location>
        <begin position="583"/>
        <end position="594"/>
    </location>
</feature>
<dbReference type="InterPro" id="IPR053274">
    <property type="entry name" value="Fluconazole_resistance"/>
</dbReference>
<evidence type="ECO:0000313" key="5">
    <source>
        <dbReference type="Proteomes" id="UP000799444"/>
    </source>
</evidence>
<dbReference type="Proteomes" id="UP000799444">
    <property type="component" value="Unassembled WGS sequence"/>
</dbReference>
<dbReference type="PANTHER" id="PTHR28065">
    <property type="entry name" value="FREQUENIN"/>
    <property type="match status" value="1"/>
</dbReference>
<evidence type="ECO:0000256" key="1">
    <source>
        <dbReference type="SAM" id="MobiDB-lite"/>
    </source>
</evidence>
<dbReference type="Pfam" id="PF07992">
    <property type="entry name" value="Pyr_redox_2"/>
    <property type="match status" value="1"/>
</dbReference>
<dbReference type="InterPro" id="IPR023753">
    <property type="entry name" value="FAD/NAD-binding_dom"/>
</dbReference>
<organism evidence="4 5">
    <name type="scientific">Polyplosphaeria fusca</name>
    <dbReference type="NCBI Taxonomy" id="682080"/>
    <lineage>
        <taxon>Eukaryota</taxon>
        <taxon>Fungi</taxon>
        <taxon>Dikarya</taxon>
        <taxon>Ascomycota</taxon>
        <taxon>Pezizomycotina</taxon>
        <taxon>Dothideomycetes</taxon>
        <taxon>Pleosporomycetidae</taxon>
        <taxon>Pleosporales</taxon>
        <taxon>Tetraplosphaeriaceae</taxon>
        <taxon>Polyplosphaeria</taxon>
    </lineage>
</organism>
<dbReference type="EMBL" id="ML996098">
    <property type="protein sequence ID" value="KAF2741045.1"/>
    <property type="molecule type" value="Genomic_DNA"/>
</dbReference>
<dbReference type="PANTHER" id="PTHR28065:SF1">
    <property type="entry name" value="DUF4050 DOMAIN-CONTAINING PROTEIN"/>
    <property type="match status" value="1"/>
</dbReference>
<dbReference type="Gene3D" id="3.50.50.100">
    <property type="match status" value="1"/>
</dbReference>
<evidence type="ECO:0000313" key="4">
    <source>
        <dbReference type="EMBL" id="KAF2741045.1"/>
    </source>
</evidence>
<evidence type="ECO:0000259" key="3">
    <source>
        <dbReference type="Pfam" id="PF13259"/>
    </source>
</evidence>
<dbReference type="InterPro" id="IPR025124">
    <property type="entry name" value="Gag1-like_clamp"/>
</dbReference>
<dbReference type="InterPro" id="IPR036188">
    <property type="entry name" value="FAD/NAD-bd_sf"/>
</dbReference>
<keyword evidence="5" id="KW-1185">Reference proteome</keyword>
<accession>A0A9P4V9X9</accession>
<comment type="caution">
    <text evidence="4">The sequence shown here is derived from an EMBL/GenBank/DDBJ whole genome shotgun (WGS) entry which is preliminary data.</text>
</comment>
<dbReference type="SUPFAM" id="SSF51905">
    <property type="entry name" value="FAD/NAD(P)-binding domain"/>
    <property type="match status" value="1"/>
</dbReference>
<proteinExistence type="predicted"/>
<protein>
    <submittedName>
        <fullName evidence="4">FAD/NAD(P)-binding domain-containing protein</fullName>
    </submittedName>
</protein>
<name>A0A9P4V9X9_9PLEO</name>
<reference evidence="4" key="1">
    <citation type="journal article" date="2020" name="Stud. Mycol.">
        <title>101 Dothideomycetes genomes: a test case for predicting lifestyles and emergence of pathogens.</title>
        <authorList>
            <person name="Haridas S."/>
            <person name="Albert R."/>
            <person name="Binder M."/>
            <person name="Bloem J."/>
            <person name="Labutti K."/>
            <person name="Salamov A."/>
            <person name="Andreopoulos B."/>
            <person name="Baker S."/>
            <person name="Barry K."/>
            <person name="Bills G."/>
            <person name="Bluhm B."/>
            <person name="Cannon C."/>
            <person name="Castanera R."/>
            <person name="Culley D."/>
            <person name="Daum C."/>
            <person name="Ezra D."/>
            <person name="Gonzalez J."/>
            <person name="Henrissat B."/>
            <person name="Kuo A."/>
            <person name="Liang C."/>
            <person name="Lipzen A."/>
            <person name="Lutzoni F."/>
            <person name="Magnuson J."/>
            <person name="Mondo S."/>
            <person name="Nolan M."/>
            <person name="Ohm R."/>
            <person name="Pangilinan J."/>
            <person name="Park H.-J."/>
            <person name="Ramirez L."/>
            <person name="Alfaro M."/>
            <person name="Sun H."/>
            <person name="Tritt A."/>
            <person name="Yoshinaga Y."/>
            <person name="Zwiers L.-H."/>
            <person name="Turgeon B."/>
            <person name="Goodwin S."/>
            <person name="Spatafora J."/>
            <person name="Crous P."/>
            <person name="Grigoriev I."/>
        </authorList>
    </citation>
    <scope>NUCLEOTIDE SEQUENCE</scope>
    <source>
        <strain evidence="4">CBS 125425</strain>
    </source>
</reference>
<dbReference type="PRINTS" id="PR00411">
    <property type="entry name" value="PNDRDTASEI"/>
</dbReference>
<evidence type="ECO:0000259" key="2">
    <source>
        <dbReference type="Pfam" id="PF07992"/>
    </source>
</evidence>
<dbReference type="PRINTS" id="PR00368">
    <property type="entry name" value="FADPNR"/>
</dbReference>
<dbReference type="AlphaFoldDB" id="A0A9P4V9X9"/>
<feature type="domain" description="Gag1-like clamp" evidence="3">
    <location>
        <begin position="504"/>
        <end position="661"/>
    </location>
</feature>
<sequence length="720" mass="78481">MADPKVVPSYNHIVVLGGSFGGVSIAHYLLKHAIPQLPESNTFQIVMISTSSQALLRQACPRALISDNMFPQDKLFVDIQKQFEQYAKDNFRFIQASATRLDHAKRTISYSCAAGVEETIDFHALVVATGASTPSPLLSLNGDEKFLRESWEAFRTGLLTAKSIVVAGGGPAGIEVAGELGESLNGRNAKQESPNVAITVYTAASKILPVLRPSLAKKAEDYLAQVGVKVVKNARVQAVEPAGAGTDDVAAKATVTLADGKKVETDLYVPAVGMRPNVGFVDAAILGKDGRIEVNASTLRVDKAGPRIYAIGDVASHARPAVHNILDAIPVLGANMKRDLLLCAGRAESSVGVARSFKEDRRETQLVPIGRSKGVGSAMGYQVPSWLVWLIKGRDYWMWTTGNLWNGKQLGRRTAKTRRRPRSNPRFLALFFFARHMESNQTASRAARRFLTERIRDDWDWPNPPEYWSASDEEVRNVTQFRERFYASTSDLDNDTDGTAAADPYKFDSPDAIGTALESKAESLSRKRRTDLEAEMAWNEGLAQYIERRDVWTGAASLRKYGRNRVGSASEGDSASTANSIMASDTSSANNAASSMPIESLTPVAPRILAGNPIRDKIGPQTYHDIYEKVVMTSRSPTVPINLSDMTSALVQGWKDNGEWPPKAGPLDPLAGRKRGSLAGLKMDHGEGPFLSHHPHMKKGVDSVRRIFHLNGHPETTPPG</sequence>
<feature type="domain" description="FAD/NAD(P)-binding" evidence="2">
    <location>
        <begin position="12"/>
        <end position="318"/>
    </location>
</feature>